<sequence length="120" mass="13140">MNAMQITAFLDSPESPYLSPAKVARTMSLRLQDLADSAHVHRNTLNARPQSPKVQALLQSMLRVLSAATEAFGNREVALSWMRNEPVPAFRHKTALDLVCEGRTEAVVSYLESVSAGFVG</sequence>
<reference evidence="2 3" key="1">
    <citation type="submission" date="2019-08" db="EMBL/GenBank/DDBJ databases">
        <title>Complete genome sequence of Rhodanobacter glycinis strain T01E-68 isolated from tomato root.</title>
        <authorList>
            <person name="Weon H.-Y."/>
            <person name="Lee S.A."/>
        </authorList>
    </citation>
    <scope>NUCLEOTIDE SEQUENCE [LARGE SCALE GENOMIC DNA]</scope>
    <source>
        <strain evidence="2 3">T01E-68</strain>
    </source>
</reference>
<name>A0A5B9DXC3_9GAMM</name>
<dbReference type="EMBL" id="CP042807">
    <property type="protein sequence ID" value="QEE23335.1"/>
    <property type="molecule type" value="Genomic_DNA"/>
</dbReference>
<evidence type="ECO:0000313" key="3">
    <source>
        <dbReference type="Proteomes" id="UP000321807"/>
    </source>
</evidence>
<protein>
    <submittedName>
        <fullName evidence="2">DUF2384 domain-containing protein</fullName>
    </submittedName>
</protein>
<feature type="domain" description="Antitoxin Xre/MbcA/ParS-like toxin-binding" evidence="1">
    <location>
        <begin position="67"/>
        <end position="115"/>
    </location>
</feature>
<proteinExistence type="predicted"/>
<dbReference type="AlphaFoldDB" id="A0A5B9DXC3"/>
<evidence type="ECO:0000259" key="1">
    <source>
        <dbReference type="Pfam" id="PF09722"/>
    </source>
</evidence>
<dbReference type="InterPro" id="IPR024467">
    <property type="entry name" value="Xre/MbcA/ParS-like_toxin-bd"/>
</dbReference>
<evidence type="ECO:0000313" key="2">
    <source>
        <dbReference type="EMBL" id="QEE23335.1"/>
    </source>
</evidence>
<dbReference type="KEGG" id="rgl:CS053_01595"/>
<dbReference type="Pfam" id="PF09722">
    <property type="entry name" value="Xre_MbcA_ParS_C"/>
    <property type="match status" value="1"/>
</dbReference>
<dbReference type="RefSeq" id="WP_147626094.1">
    <property type="nucleotide sequence ID" value="NZ_CP042807.1"/>
</dbReference>
<organism evidence="2 3">
    <name type="scientific">Rhodanobacter glycinis</name>
    <dbReference type="NCBI Taxonomy" id="582702"/>
    <lineage>
        <taxon>Bacteria</taxon>
        <taxon>Pseudomonadati</taxon>
        <taxon>Pseudomonadota</taxon>
        <taxon>Gammaproteobacteria</taxon>
        <taxon>Lysobacterales</taxon>
        <taxon>Rhodanobacteraceae</taxon>
        <taxon>Rhodanobacter</taxon>
    </lineage>
</organism>
<gene>
    <name evidence="2" type="ORF">CS053_01595</name>
</gene>
<accession>A0A5B9DXC3</accession>
<dbReference type="Proteomes" id="UP000321807">
    <property type="component" value="Chromosome"/>
</dbReference>